<evidence type="ECO:0000313" key="8">
    <source>
        <dbReference type="EMBL" id="KAK2147145.1"/>
    </source>
</evidence>
<accession>A0AAD9MVN8</accession>
<comment type="subcellular location">
    <subcellularLocation>
        <location evidence="1">Membrane</location>
        <topology evidence="1">Single-pass type II membrane protein</topology>
    </subcellularLocation>
</comment>
<gene>
    <name evidence="8" type="ORF">LSH36_568g03048</name>
</gene>
<organism evidence="8 9">
    <name type="scientific">Paralvinella palmiformis</name>
    <dbReference type="NCBI Taxonomy" id="53620"/>
    <lineage>
        <taxon>Eukaryota</taxon>
        <taxon>Metazoa</taxon>
        <taxon>Spiralia</taxon>
        <taxon>Lophotrochozoa</taxon>
        <taxon>Annelida</taxon>
        <taxon>Polychaeta</taxon>
        <taxon>Sedentaria</taxon>
        <taxon>Canalipalpata</taxon>
        <taxon>Terebellida</taxon>
        <taxon>Terebelliformia</taxon>
        <taxon>Alvinellidae</taxon>
        <taxon>Paralvinella</taxon>
    </lineage>
</organism>
<evidence type="ECO:0000313" key="9">
    <source>
        <dbReference type="Proteomes" id="UP001208570"/>
    </source>
</evidence>
<dbReference type="GO" id="GO:0016020">
    <property type="term" value="C:membrane"/>
    <property type="evidence" value="ECO:0007669"/>
    <property type="project" value="UniProtKB-SubCell"/>
</dbReference>
<evidence type="ECO:0000256" key="2">
    <source>
        <dbReference type="ARBA" id="ARBA00022692"/>
    </source>
</evidence>
<dbReference type="InterPro" id="IPR051292">
    <property type="entry name" value="Xyl/GlcA_transferase"/>
</dbReference>
<evidence type="ECO:0000256" key="7">
    <source>
        <dbReference type="SAM" id="MobiDB-lite"/>
    </source>
</evidence>
<sequence>MSIGKTRRLAARNEQSCSGHSLAKKYHPSQNMPDNSATIIGGMMLIQKVAGHTHTFDNDVLEDYINNSNIANVCENYSAAAERSRLVNLDILANNNTVHIQKRSITLVTHLSWARVDRLVLVLKHWEGPSSISLYGAAKILPYYIKELRFMTESLKSPPIVHFVSEYPQIVIIPAFEETEASAIDHIFPTSKDDLLKLWERHKVIPFLSTICGGCQSATQYDTWKRATNTYQVTFNMFHVFPGIIYEPYLVFSSFHILLGITYEPNKTLSLLQVFTGVTYQPYIVLSVFPGITYEPYILAHRPSLPPYSELFVGRNFNKIQYILHLHAMGFEFHVCPEVFVLHLWHERPETTDQNRKCSRWLFERFRRYLDENYACGSWRQQNERKEPTSLC</sequence>
<feature type="compositionally biased region" description="Basic residues" evidence="7">
    <location>
        <begin position="1"/>
        <end position="10"/>
    </location>
</feature>
<keyword evidence="6" id="KW-0325">Glycoprotein</keyword>
<comment type="caution">
    <text evidence="8">The sequence shown here is derived from an EMBL/GenBank/DDBJ whole genome shotgun (WGS) entry which is preliminary data.</text>
</comment>
<proteinExistence type="predicted"/>
<evidence type="ECO:0008006" key="10">
    <source>
        <dbReference type="Google" id="ProtNLM"/>
    </source>
</evidence>
<feature type="region of interest" description="Disordered" evidence="7">
    <location>
        <begin position="1"/>
        <end position="30"/>
    </location>
</feature>
<dbReference type="Pfam" id="PF13896">
    <property type="entry name" value="Glyco_transf_49"/>
    <property type="match status" value="2"/>
</dbReference>
<dbReference type="AlphaFoldDB" id="A0AAD9MVN8"/>
<protein>
    <recommendedName>
        <fullName evidence="10">Glycosyltransferase</fullName>
    </recommendedName>
</protein>
<keyword evidence="2" id="KW-0812">Transmembrane</keyword>
<evidence type="ECO:0000256" key="5">
    <source>
        <dbReference type="ARBA" id="ARBA00023136"/>
    </source>
</evidence>
<dbReference type="GO" id="GO:0015020">
    <property type="term" value="F:glucuronosyltransferase activity"/>
    <property type="evidence" value="ECO:0007669"/>
    <property type="project" value="TreeGrafter"/>
</dbReference>
<dbReference type="GO" id="GO:0042285">
    <property type="term" value="F:xylosyltransferase activity"/>
    <property type="evidence" value="ECO:0007669"/>
    <property type="project" value="TreeGrafter"/>
</dbReference>
<dbReference type="EMBL" id="JAODUP010000568">
    <property type="protein sequence ID" value="KAK2147145.1"/>
    <property type="molecule type" value="Genomic_DNA"/>
</dbReference>
<evidence type="ECO:0000256" key="3">
    <source>
        <dbReference type="ARBA" id="ARBA00022968"/>
    </source>
</evidence>
<keyword evidence="3" id="KW-0735">Signal-anchor</keyword>
<keyword evidence="5" id="KW-0472">Membrane</keyword>
<evidence type="ECO:0000256" key="6">
    <source>
        <dbReference type="ARBA" id="ARBA00023180"/>
    </source>
</evidence>
<name>A0AAD9MVN8_9ANNE</name>
<reference evidence="8" key="1">
    <citation type="journal article" date="2023" name="Mol. Biol. Evol.">
        <title>Third-Generation Sequencing Reveals the Adaptive Role of the Epigenome in Three Deep-Sea Polychaetes.</title>
        <authorList>
            <person name="Perez M."/>
            <person name="Aroh O."/>
            <person name="Sun Y."/>
            <person name="Lan Y."/>
            <person name="Juniper S.K."/>
            <person name="Young C.R."/>
            <person name="Angers B."/>
            <person name="Qian P.Y."/>
        </authorList>
    </citation>
    <scope>NUCLEOTIDE SEQUENCE</scope>
    <source>
        <strain evidence="8">P08H-3</strain>
    </source>
</reference>
<keyword evidence="4" id="KW-1133">Transmembrane helix</keyword>
<dbReference type="PANTHER" id="PTHR12270:SF52">
    <property type="entry name" value="GLYCOSYLTRANSFERASE-LIKE PROTEIN GNT13-RELATED"/>
    <property type="match status" value="1"/>
</dbReference>
<keyword evidence="9" id="KW-1185">Reference proteome</keyword>
<dbReference type="GO" id="GO:0035269">
    <property type="term" value="P:protein O-linked glycosylation via mannose"/>
    <property type="evidence" value="ECO:0007669"/>
    <property type="project" value="TreeGrafter"/>
</dbReference>
<evidence type="ECO:0000256" key="1">
    <source>
        <dbReference type="ARBA" id="ARBA00004606"/>
    </source>
</evidence>
<dbReference type="PANTHER" id="PTHR12270">
    <property type="entry name" value="GLYCOSYLTRANSFERASE-RELATED"/>
    <property type="match status" value="1"/>
</dbReference>
<dbReference type="Proteomes" id="UP001208570">
    <property type="component" value="Unassembled WGS sequence"/>
</dbReference>
<evidence type="ECO:0000256" key="4">
    <source>
        <dbReference type="ARBA" id="ARBA00022989"/>
    </source>
</evidence>